<dbReference type="Pfam" id="PF07575">
    <property type="entry name" value="Nucleopor_Nup85"/>
    <property type="match status" value="1"/>
</dbReference>
<dbReference type="GO" id="GO:0017056">
    <property type="term" value="F:structural constituent of nuclear pore"/>
    <property type="evidence" value="ECO:0007669"/>
    <property type="project" value="TreeGrafter"/>
</dbReference>
<name>A0A835MBS6_9MAGN</name>
<dbReference type="GO" id="GO:0006606">
    <property type="term" value="P:protein import into nucleus"/>
    <property type="evidence" value="ECO:0007669"/>
    <property type="project" value="TreeGrafter"/>
</dbReference>
<protein>
    <recommendedName>
        <fullName evidence="9">Nuclear pore complex protein Nup85</fullName>
    </recommendedName>
</protein>
<dbReference type="EMBL" id="JADFTS010000003">
    <property type="protein sequence ID" value="KAF9617981.1"/>
    <property type="molecule type" value="Genomic_DNA"/>
</dbReference>
<evidence type="ECO:0000256" key="4">
    <source>
        <dbReference type="ARBA" id="ARBA00022816"/>
    </source>
</evidence>
<evidence type="ECO:0000256" key="9">
    <source>
        <dbReference type="RuleBase" id="RU365073"/>
    </source>
</evidence>
<keyword evidence="5 9" id="KW-0653">Protein transport</keyword>
<reference evidence="10 11" key="1">
    <citation type="submission" date="2020-10" db="EMBL/GenBank/DDBJ databases">
        <title>The Coptis chinensis genome and diversification of protoberbering-type alkaloids.</title>
        <authorList>
            <person name="Wang B."/>
            <person name="Shu S."/>
            <person name="Song C."/>
            <person name="Liu Y."/>
        </authorList>
    </citation>
    <scope>NUCLEOTIDE SEQUENCE [LARGE SCALE GENOMIC DNA]</scope>
    <source>
        <strain evidence="10">HL-2020</strain>
        <tissue evidence="10">Leaf</tissue>
    </source>
</reference>
<proteinExistence type="inferred from homology"/>
<evidence type="ECO:0000256" key="8">
    <source>
        <dbReference type="ARBA" id="ARBA00023242"/>
    </source>
</evidence>
<evidence type="ECO:0000313" key="10">
    <source>
        <dbReference type="EMBL" id="KAF9617981.1"/>
    </source>
</evidence>
<dbReference type="PANTHER" id="PTHR13373:SF21">
    <property type="entry name" value="NUCLEAR PORE COMPLEX PROTEIN NUP85"/>
    <property type="match status" value="1"/>
</dbReference>
<sequence length="721" mass="81730">MPGIIMTQDNTSTSLIIPFVPPQVIRDPTIYTLEQTPKQPPISRISISWCRGNSLRLSFFQTDDEDISSGGKVIEVKLSSEDSGVDDLERRKIAYGSVSPFALLQSRKNSVAALSMMGSSNQFDWWQHVMEYSKEIKSLLGNPKPPSSSIIEDPKAVLETVEAPSSLKAAWELMETFYADKQAQAWLPERLVDWLGVMIFLIDYNSLLSSSLPTVHSKLVDLQNELVNNQAIEYNPKYWDGLASALAIGWLEIVVKLLRMHGSYQLDQLGNRETENGLVEAVAVLVSKMPRMRSELDDTKLGECFKTKSEFMKAWERWRGQIAKLDCSAFWVQCDHRQTREGLKNLLQVMLGNTNILSSVTCHWMELYISNFLYVRPFTMGLEGMYSLAQKCMQLKPLSNPHSLMGLILGILGENIEVVLAECSRAFGPWMVAHAIELFTAGSTQAETLLHEERYNLGGISMEELHRLVYAQILCSHALTWQIAPVYLASCTKQGMGLLEILLYKQPVQHTHLLLKVLEICRLYELSSISANIMKIAGVHHWKHGRKGSAIFWLQQAQDEIRLNKIAQQLFDFVGKQISDNSFKQWEGLIELLGSEARTVGGLEFLHKYRDFKKSLQQVQAGKAREAAQQAIESLIQLMKNPSTPQRFWLPLLHDSLILFNWRERPLLNVSQTNLLLNKLQELSIGRLRPDYHEPDLPAQALNSVRLALATNLGRAILEER</sequence>
<evidence type="ECO:0000256" key="3">
    <source>
        <dbReference type="ARBA" id="ARBA00022448"/>
    </source>
</evidence>
<evidence type="ECO:0000256" key="7">
    <source>
        <dbReference type="ARBA" id="ARBA00023132"/>
    </source>
</evidence>
<evidence type="ECO:0000256" key="6">
    <source>
        <dbReference type="ARBA" id="ARBA00023010"/>
    </source>
</evidence>
<dbReference type="AlphaFoldDB" id="A0A835MBS6"/>
<keyword evidence="3 9" id="KW-0813">Transport</keyword>
<dbReference type="GO" id="GO:0031080">
    <property type="term" value="C:nuclear pore outer ring"/>
    <property type="evidence" value="ECO:0007669"/>
    <property type="project" value="TreeGrafter"/>
</dbReference>
<evidence type="ECO:0000313" key="11">
    <source>
        <dbReference type="Proteomes" id="UP000631114"/>
    </source>
</evidence>
<keyword evidence="4 9" id="KW-0509">mRNA transport</keyword>
<comment type="similarity">
    <text evidence="2 9">Belongs to the nucleoporin Nup85 family.</text>
</comment>
<comment type="subcellular location">
    <subcellularLocation>
        <location evidence="1 9">Nucleus</location>
        <location evidence="1 9">Nuclear pore complex</location>
    </subcellularLocation>
</comment>
<comment type="caution">
    <text evidence="10">The sequence shown here is derived from an EMBL/GenBank/DDBJ whole genome shotgun (WGS) entry which is preliminary data.</text>
</comment>
<gene>
    <name evidence="10" type="ORF">IFM89_039274</name>
</gene>
<keyword evidence="9" id="KW-0472">Membrane</keyword>
<keyword evidence="6 9" id="KW-0811">Translocation</keyword>
<organism evidence="10 11">
    <name type="scientific">Coptis chinensis</name>
    <dbReference type="NCBI Taxonomy" id="261450"/>
    <lineage>
        <taxon>Eukaryota</taxon>
        <taxon>Viridiplantae</taxon>
        <taxon>Streptophyta</taxon>
        <taxon>Embryophyta</taxon>
        <taxon>Tracheophyta</taxon>
        <taxon>Spermatophyta</taxon>
        <taxon>Magnoliopsida</taxon>
        <taxon>Ranunculales</taxon>
        <taxon>Ranunculaceae</taxon>
        <taxon>Coptidoideae</taxon>
        <taxon>Coptis</taxon>
    </lineage>
</organism>
<keyword evidence="11" id="KW-1185">Reference proteome</keyword>
<comment type="function">
    <text evidence="9">Functions as a component of the nuclear pore complex (NPC).</text>
</comment>
<dbReference type="GO" id="GO:0031965">
    <property type="term" value="C:nuclear membrane"/>
    <property type="evidence" value="ECO:0007669"/>
    <property type="project" value="UniProtKB-UniRule"/>
</dbReference>
<keyword evidence="8 9" id="KW-0539">Nucleus</keyword>
<comment type="subunit">
    <text evidence="9">Component of the nuclear pore complex (NPC).</text>
</comment>
<evidence type="ECO:0000256" key="2">
    <source>
        <dbReference type="ARBA" id="ARBA00005573"/>
    </source>
</evidence>
<keyword evidence="7 9" id="KW-0906">Nuclear pore complex</keyword>
<dbReference type="Proteomes" id="UP000631114">
    <property type="component" value="Unassembled WGS sequence"/>
</dbReference>
<evidence type="ECO:0000256" key="1">
    <source>
        <dbReference type="ARBA" id="ARBA00004567"/>
    </source>
</evidence>
<dbReference type="PANTHER" id="PTHR13373">
    <property type="entry name" value="FROUNT PROTEIN-RELATED"/>
    <property type="match status" value="1"/>
</dbReference>
<accession>A0A835MBS6</accession>
<dbReference type="GO" id="GO:0006406">
    <property type="term" value="P:mRNA export from nucleus"/>
    <property type="evidence" value="ECO:0007669"/>
    <property type="project" value="TreeGrafter"/>
</dbReference>
<dbReference type="GO" id="GO:0045893">
    <property type="term" value="P:positive regulation of DNA-templated transcription"/>
    <property type="evidence" value="ECO:0007669"/>
    <property type="project" value="TreeGrafter"/>
</dbReference>
<dbReference type="InterPro" id="IPR011502">
    <property type="entry name" value="Nucleoporin_Nup85"/>
</dbReference>
<dbReference type="OrthoDB" id="17644at2759"/>
<evidence type="ECO:0000256" key="5">
    <source>
        <dbReference type="ARBA" id="ARBA00022927"/>
    </source>
</evidence>